<accession>A0A1J4NZS5</accession>
<dbReference type="AlphaFoldDB" id="A0A1J4NZS5"/>
<reference evidence="1" key="1">
    <citation type="submission" date="2016-10" db="EMBL/GenBank/DDBJ databases">
        <title>Genome sequence of Streptomyces mangrovisoli MUSC 149.</title>
        <authorList>
            <person name="Lee L.-H."/>
            <person name="Ser H.-L."/>
        </authorList>
    </citation>
    <scope>NUCLEOTIDE SEQUENCE [LARGE SCALE GENOMIC DNA]</scope>
    <source>
        <strain evidence="1">MUSC 149</strain>
    </source>
</reference>
<proteinExistence type="predicted"/>
<dbReference type="Proteomes" id="UP000034196">
    <property type="component" value="Unassembled WGS sequence"/>
</dbReference>
<organism evidence="1 2">
    <name type="scientific">Streptomyces mangrovisoli</name>
    <dbReference type="NCBI Taxonomy" id="1428628"/>
    <lineage>
        <taxon>Bacteria</taxon>
        <taxon>Bacillati</taxon>
        <taxon>Actinomycetota</taxon>
        <taxon>Actinomycetes</taxon>
        <taxon>Kitasatosporales</taxon>
        <taxon>Streptomycetaceae</taxon>
        <taxon>Streptomyces</taxon>
    </lineage>
</organism>
<comment type="caution">
    <text evidence="1">The sequence shown here is derived from an EMBL/GenBank/DDBJ whole genome shotgun (WGS) entry which is preliminary data.</text>
</comment>
<evidence type="ECO:0000313" key="2">
    <source>
        <dbReference type="Proteomes" id="UP000034196"/>
    </source>
</evidence>
<protein>
    <submittedName>
        <fullName evidence="1">Uncharacterized protein</fullName>
    </submittedName>
</protein>
<dbReference type="EMBL" id="LAVA02000026">
    <property type="protein sequence ID" value="OIJ67522.1"/>
    <property type="molecule type" value="Genomic_DNA"/>
</dbReference>
<dbReference type="STRING" id="1428628.WN71_013135"/>
<evidence type="ECO:0000313" key="1">
    <source>
        <dbReference type="EMBL" id="OIJ67522.1"/>
    </source>
</evidence>
<gene>
    <name evidence="1" type="ORF">WN71_013135</name>
</gene>
<keyword evidence="2" id="KW-1185">Reference proteome</keyword>
<sequence>MEYVVAVGARSKDLASSPAEKRAAARALERHIEPDTGRAGRWAEEETAAAVRAFGTRDGDGWLTSAALRGAHETWTGQVRDLLHRLSAERESLHGANVLLTDADLTAASAARRVSALDRY</sequence>
<name>A0A1J4NZS5_9ACTN</name>